<sequence>MEKFNNEIEESFDQLMGEIKTVRRSSPLNSEELLELYRKENEFLQKKLEFYAHLNSHQLRAPLVQMMGLLDLLKKSGMSKKEKILFDYLEIAADNMDEMIRCINRVLQVENRSSDKGV</sequence>
<evidence type="ECO:0000256" key="1">
    <source>
        <dbReference type="ARBA" id="ARBA00000085"/>
    </source>
</evidence>
<evidence type="ECO:0000313" key="5">
    <source>
        <dbReference type="Proteomes" id="UP001139409"/>
    </source>
</evidence>
<dbReference type="SUPFAM" id="SSF47384">
    <property type="entry name" value="Homodimeric domain of signal transducing histidine kinase"/>
    <property type="match status" value="1"/>
</dbReference>
<evidence type="ECO:0000313" key="4">
    <source>
        <dbReference type="EMBL" id="MCA6074077.1"/>
    </source>
</evidence>
<comment type="caution">
    <text evidence="4">The sequence shown here is derived from an EMBL/GenBank/DDBJ whole genome shotgun (WGS) entry which is preliminary data.</text>
</comment>
<dbReference type="AlphaFoldDB" id="A0A9X1HPZ9"/>
<dbReference type="GO" id="GO:0000155">
    <property type="term" value="F:phosphorelay sensor kinase activity"/>
    <property type="evidence" value="ECO:0007669"/>
    <property type="project" value="InterPro"/>
</dbReference>
<dbReference type="Gene3D" id="1.10.287.130">
    <property type="match status" value="1"/>
</dbReference>
<dbReference type="InterPro" id="IPR036097">
    <property type="entry name" value="HisK_dim/P_sf"/>
</dbReference>
<accession>A0A9X1HPZ9</accession>
<name>A0A9X1HPZ9_9BACT</name>
<dbReference type="EMBL" id="JAIXNE010000001">
    <property type="protein sequence ID" value="MCA6074077.1"/>
    <property type="molecule type" value="Genomic_DNA"/>
</dbReference>
<evidence type="ECO:0000256" key="2">
    <source>
        <dbReference type="ARBA" id="ARBA00012438"/>
    </source>
</evidence>
<protein>
    <recommendedName>
        <fullName evidence="2">histidine kinase</fullName>
        <ecNumber evidence="2">2.7.13.3</ecNumber>
    </recommendedName>
</protein>
<dbReference type="Pfam" id="PF00512">
    <property type="entry name" value="HisKA"/>
    <property type="match status" value="1"/>
</dbReference>
<proteinExistence type="predicted"/>
<evidence type="ECO:0000259" key="3">
    <source>
        <dbReference type="Pfam" id="PF00512"/>
    </source>
</evidence>
<dbReference type="Proteomes" id="UP001139409">
    <property type="component" value="Unassembled WGS sequence"/>
</dbReference>
<dbReference type="EC" id="2.7.13.3" evidence="2"/>
<feature type="domain" description="Signal transduction histidine kinase dimerisation/phosphoacceptor" evidence="3">
    <location>
        <begin position="56"/>
        <end position="110"/>
    </location>
</feature>
<reference evidence="4" key="1">
    <citation type="submission" date="2021-09" db="EMBL/GenBank/DDBJ databases">
        <title>Fulvivirga sp. isolated from coastal sediment.</title>
        <authorList>
            <person name="Yu H."/>
        </authorList>
    </citation>
    <scope>NUCLEOTIDE SEQUENCE</scope>
    <source>
        <strain evidence="4">1062</strain>
    </source>
</reference>
<dbReference type="RefSeq" id="WP_225697182.1">
    <property type="nucleotide sequence ID" value="NZ_JAIXNE010000001.1"/>
</dbReference>
<dbReference type="InterPro" id="IPR003661">
    <property type="entry name" value="HisK_dim/P_dom"/>
</dbReference>
<organism evidence="4 5">
    <name type="scientific">Fulvivirga sedimenti</name>
    <dbReference type="NCBI Taxonomy" id="2879465"/>
    <lineage>
        <taxon>Bacteria</taxon>
        <taxon>Pseudomonadati</taxon>
        <taxon>Bacteroidota</taxon>
        <taxon>Cytophagia</taxon>
        <taxon>Cytophagales</taxon>
        <taxon>Fulvivirgaceae</taxon>
        <taxon>Fulvivirga</taxon>
    </lineage>
</organism>
<gene>
    <name evidence="4" type="ORF">LDX50_04315</name>
</gene>
<keyword evidence="5" id="KW-1185">Reference proteome</keyword>
<comment type="catalytic activity">
    <reaction evidence="1">
        <text>ATP + protein L-histidine = ADP + protein N-phospho-L-histidine.</text>
        <dbReference type="EC" id="2.7.13.3"/>
    </reaction>
</comment>